<protein>
    <submittedName>
        <fullName evidence="1">Uncharacterized protein</fullName>
    </submittedName>
</protein>
<organism evidence="1">
    <name type="scientific">marine sediment metagenome</name>
    <dbReference type="NCBI Taxonomy" id="412755"/>
    <lineage>
        <taxon>unclassified sequences</taxon>
        <taxon>metagenomes</taxon>
        <taxon>ecological metagenomes</taxon>
    </lineage>
</organism>
<proteinExistence type="predicted"/>
<evidence type="ECO:0000313" key="1">
    <source>
        <dbReference type="EMBL" id="KKM23097.1"/>
    </source>
</evidence>
<name>A0A0F9I6F9_9ZZZZ</name>
<accession>A0A0F9I6F9</accession>
<gene>
    <name evidence="1" type="ORF">LCGC14_1618690</name>
</gene>
<sequence>MNYRTAKLLAETNYTAAATTTIDINVKDPISRIIIAWRVTRAGNGMDSFPHSDISKIELIDGSEVLHSLSGGENQAVAIYDRKSQTMNHGQHVASNSEYSSYGIDFGRWLNDPMFAFDPRRFTNPQLKITHSHLISDTGASSGNLEVWACMFDEKQISPVGFLATRQIKDFTVATAGIFNTVDLPVDRTMRALFIQGYEAGKEPWYQVIEARLNEDTDKRVVFDWDLEDYHRLRKGWDHSIQEQCIGIAGTSTLNYYVTPTDFYVIPLLSGIQNDTTTQPEAYARGGKAPIQAETDNTTFLGLMHGWLPNHMFHFPFGDPMDPTDWYDLSQVGSLELRVKTGTNTSGNIRTSVQQVRIY</sequence>
<dbReference type="EMBL" id="LAZR01013199">
    <property type="protein sequence ID" value="KKM23097.1"/>
    <property type="molecule type" value="Genomic_DNA"/>
</dbReference>
<comment type="caution">
    <text evidence="1">The sequence shown here is derived from an EMBL/GenBank/DDBJ whole genome shotgun (WGS) entry which is preliminary data.</text>
</comment>
<dbReference type="AlphaFoldDB" id="A0A0F9I6F9"/>
<reference evidence="1" key="1">
    <citation type="journal article" date="2015" name="Nature">
        <title>Complex archaea that bridge the gap between prokaryotes and eukaryotes.</title>
        <authorList>
            <person name="Spang A."/>
            <person name="Saw J.H."/>
            <person name="Jorgensen S.L."/>
            <person name="Zaremba-Niedzwiedzka K."/>
            <person name="Martijn J."/>
            <person name="Lind A.E."/>
            <person name="van Eijk R."/>
            <person name="Schleper C."/>
            <person name="Guy L."/>
            <person name="Ettema T.J."/>
        </authorList>
    </citation>
    <scope>NUCLEOTIDE SEQUENCE</scope>
</reference>